<sequence length="180" mass="19648">MLTQPPGRVFGFNSSRNSSGPRNFNNHNNRGGFNIRSDVAGAAKNEARIAHQAIPADIGRYTASRRRELCLHPAVWSQFQTVGGVRREGCHNMGPLQGLLQSTAAGGWVTGPNYRASPQELNVVMNMKSVESSSSLGVNKRGGDTSLKTHHGFLARHSEPQWKQAGPILRLDEEDALARH</sequence>
<accession>A0A420YCL3</accession>
<feature type="compositionally biased region" description="Low complexity" evidence="1">
    <location>
        <begin position="17"/>
        <end position="31"/>
    </location>
</feature>
<keyword evidence="3" id="KW-1185">Reference proteome</keyword>
<proteinExistence type="predicted"/>
<evidence type="ECO:0000313" key="2">
    <source>
        <dbReference type="EMBL" id="RKU45460.1"/>
    </source>
</evidence>
<reference evidence="2 3" key="1">
    <citation type="submission" date="2018-08" db="EMBL/GenBank/DDBJ databases">
        <title>Draft genome of the lignicolous fungus Coniochaeta pulveracea.</title>
        <authorList>
            <person name="Borstlap C.J."/>
            <person name="De Witt R.N."/>
            <person name="Botha A."/>
            <person name="Volschenk H."/>
        </authorList>
    </citation>
    <scope>NUCLEOTIDE SEQUENCE [LARGE SCALE GENOMIC DNA]</scope>
    <source>
        <strain evidence="2 3">CAB683</strain>
    </source>
</reference>
<feature type="region of interest" description="Disordered" evidence="1">
    <location>
        <begin position="11"/>
        <end position="31"/>
    </location>
</feature>
<protein>
    <submittedName>
        <fullName evidence="2">Uncharacterized protein</fullName>
    </submittedName>
</protein>
<dbReference type="AlphaFoldDB" id="A0A420YCL3"/>
<name>A0A420YCL3_9PEZI</name>
<dbReference type="Proteomes" id="UP000275385">
    <property type="component" value="Unassembled WGS sequence"/>
</dbReference>
<organism evidence="2 3">
    <name type="scientific">Coniochaeta pulveracea</name>
    <dbReference type="NCBI Taxonomy" id="177199"/>
    <lineage>
        <taxon>Eukaryota</taxon>
        <taxon>Fungi</taxon>
        <taxon>Dikarya</taxon>
        <taxon>Ascomycota</taxon>
        <taxon>Pezizomycotina</taxon>
        <taxon>Sordariomycetes</taxon>
        <taxon>Sordariomycetidae</taxon>
        <taxon>Coniochaetales</taxon>
        <taxon>Coniochaetaceae</taxon>
        <taxon>Coniochaeta</taxon>
    </lineage>
</organism>
<comment type="caution">
    <text evidence="2">The sequence shown here is derived from an EMBL/GenBank/DDBJ whole genome shotgun (WGS) entry which is preliminary data.</text>
</comment>
<evidence type="ECO:0000256" key="1">
    <source>
        <dbReference type="SAM" id="MobiDB-lite"/>
    </source>
</evidence>
<dbReference type="EMBL" id="QVQW01000021">
    <property type="protein sequence ID" value="RKU45460.1"/>
    <property type="molecule type" value="Genomic_DNA"/>
</dbReference>
<gene>
    <name evidence="2" type="ORF">DL546_007778</name>
</gene>
<evidence type="ECO:0000313" key="3">
    <source>
        <dbReference type="Proteomes" id="UP000275385"/>
    </source>
</evidence>